<reference evidence="2 3" key="1">
    <citation type="submission" date="2020-10" db="EMBL/GenBank/DDBJ databases">
        <title>Genome sequencing of Bifidobacterium eulemuris_DSMZ_100216.</title>
        <authorList>
            <person name="Kim J."/>
        </authorList>
    </citation>
    <scope>NUCLEOTIDE SEQUENCE [LARGE SCALE GENOMIC DNA]</scope>
    <source>
        <strain evidence="2 3">DSM 100216</strain>
    </source>
</reference>
<evidence type="ECO:0000313" key="3">
    <source>
        <dbReference type="Proteomes" id="UP000593943"/>
    </source>
</evidence>
<dbReference type="KEGG" id="beu:BE0216_02495"/>
<dbReference type="OrthoDB" id="3732649at2"/>
<gene>
    <name evidence="2" type="ORF">BE0216_02495</name>
</gene>
<keyword evidence="3" id="KW-1185">Reference proteome</keyword>
<dbReference type="EMBL" id="CP062938">
    <property type="protein sequence ID" value="QOL33107.1"/>
    <property type="molecule type" value="Genomic_DNA"/>
</dbReference>
<sequence length="234" mass="24594">MRDPLQAAGFTAADWDGSVADLEAGDIVSSSGHVEFYAGDGEWIGARHDETGGITGAQSGDQTGDEIAVYQSQPDGMTTRWRLSTSGCSAGMSVGTLSPALRMKTDLLADMEATGTVSDTRYPWGQCTWWVASRRAQIGNPIPGWGNAKDWRDQAKAAGMSVDKTAKVGDVIVFQAGILGADGYYGHVAVVEKVNSDGSIEISESNAVGLGVVSVRTFTKTQLDAALSGIDFIH</sequence>
<evidence type="ECO:0000313" key="2">
    <source>
        <dbReference type="EMBL" id="QOL33107.1"/>
    </source>
</evidence>
<dbReference type="InterPro" id="IPR007921">
    <property type="entry name" value="CHAP_dom"/>
</dbReference>
<dbReference type="AlphaFoldDB" id="A0A7L9SSF2"/>
<evidence type="ECO:0000259" key="1">
    <source>
        <dbReference type="PROSITE" id="PS50911"/>
    </source>
</evidence>
<name>A0A7L9SSF2_9BIFI</name>
<accession>A0A7L9SSF2</accession>
<protein>
    <submittedName>
        <fullName evidence="2">CHAP domain-containing protein</fullName>
    </submittedName>
</protein>
<feature type="domain" description="Peptidase C51" evidence="1">
    <location>
        <begin position="102"/>
        <end position="234"/>
    </location>
</feature>
<dbReference type="Pfam" id="PF05257">
    <property type="entry name" value="CHAP"/>
    <property type="match status" value="1"/>
</dbReference>
<dbReference type="Proteomes" id="UP000593943">
    <property type="component" value="Chromosome"/>
</dbReference>
<proteinExistence type="predicted"/>
<dbReference type="SUPFAM" id="SSF54001">
    <property type="entry name" value="Cysteine proteinases"/>
    <property type="match status" value="1"/>
</dbReference>
<dbReference type="PROSITE" id="PS50911">
    <property type="entry name" value="CHAP"/>
    <property type="match status" value="1"/>
</dbReference>
<dbReference type="InterPro" id="IPR038765">
    <property type="entry name" value="Papain-like_cys_pep_sf"/>
</dbReference>
<dbReference type="Gene3D" id="3.90.1720.10">
    <property type="entry name" value="endopeptidase domain like (from Nostoc punctiforme)"/>
    <property type="match status" value="1"/>
</dbReference>
<organism evidence="2 3">
    <name type="scientific">Bifidobacterium eulemuris</name>
    <dbReference type="NCBI Taxonomy" id="1765219"/>
    <lineage>
        <taxon>Bacteria</taxon>
        <taxon>Bacillati</taxon>
        <taxon>Actinomycetota</taxon>
        <taxon>Actinomycetes</taxon>
        <taxon>Bifidobacteriales</taxon>
        <taxon>Bifidobacteriaceae</taxon>
        <taxon>Bifidobacterium</taxon>
    </lineage>
</organism>